<dbReference type="HOGENOM" id="CLU_1828762_0_0_1"/>
<accession>M1DFW9</accession>
<dbReference type="Gramene" id="PGSC0003DMT400088409">
    <property type="protein sequence ID" value="PGSC0003DMT400088409"/>
    <property type="gene ID" value="PGSC0003DMG400037980"/>
</dbReference>
<evidence type="ECO:0000313" key="2">
    <source>
        <dbReference type="EnsemblPlants" id="PGSC0003DMT400088409"/>
    </source>
</evidence>
<name>M1DFW9_SOLTU</name>
<reference evidence="3" key="1">
    <citation type="journal article" date="2011" name="Nature">
        <title>Genome sequence and analysis of the tuber crop potato.</title>
        <authorList>
            <consortium name="The Potato Genome Sequencing Consortium"/>
        </authorList>
    </citation>
    <scope>NUCLEOTIDE SEQUENCE [LARGE SCALE GENOMIC DNA]</scope>
    <source>
        <strain evidence="3">cv. DM1-3 516 R44</strain>
    </source>
</reference>
<protein>
    <submittedName>
        <fullName evidence="2">TGACG-sequence-specific DNA-binding protein TGA-1B</fullName>
    </submittedName>
</protein>
<dbReference type="EnsemblPlants" id="PGSC0003DMT400088409">
    <property type="protein sequence ID" value="PGSC0003DMT400088409"/>
    <property type="gene ID" value="PGSC0003DMG400037980"/>
</dbReference>
<reference evidence="2" key="2">
    <citation type="submission" date="2015-06" db="UniProtKB">
        <authorList>
            <consortium name="EnsemblPlants"/>
        </authorList>
    </citation>
    <scope>IDENTIFICATION</scope>
    <source>
        <strain evidence="2">DM1-3 516 R44</strain>
    </source>
</reference>
<evidence type="ECO:0000256" key="1">
    <source>
        <dbReference type="SAM" id="MobiDB-lite"/>
    </source>
</evidence>
<evidence type="ECO:0000313" key="3">
    <source>
        <dbReference type="Proteomes" id="UP000011115"/>
    </source>
</evidence>
<proteinExistence type="predicted"/>
<keyword evidence="3" id="KW-1185">Reference proteome</keyword>
<sequence length="141" mass="15830">MENSLPPSPDDLNLDLDIDLTRDGIFPPADADAATILNPKSLNVSKPSQIDPNPNGFGQSGSQLIETRVFKSSPESVQTQMDSVNSEGDEKRKLRRMRNRENSQIYRQRKKNYVEELRGKGEDNGFNIPTFNIGECGFFPK</sequence>
<dbReference type="STRING" id="4113.M1DFW9"/>
<feature type="region of interest" description="Disordered" evidence="1">
    <location>
        <begin position="71"/>
        <end position="102"/>
    </location>
</feature>
<feature type="compositionally biased region" description="Polar residues" evidence="1">
    <location>
        <begin position="73"/>
        <end position="86"/>
    </location>
</feature>
<dbReference type="InParanoid" id="M1DFW9"/>
<dbReference type="AlphaFoldDB" id="M1DFW9"/>
<organism evidence="2 3">
    <name type="scientific">Solanum tuberosum</name>
    <name type="common">Potato</name>
    <dbReference type="NCBI Taxonomy" id="4113"/>
    <lineage>
        <taxon>Eukaryota</taxon>
        <taxon>Viridiplantae</taxon>
        <taxon>Streptophyta</taxon>
        <taxon>Embryophyta</taxon>
        <taxon>Tracheophyta</taxon>
        <taxon>Spermatophyta</taxon>
        <taxon>Magnoliopsida</taxon>
        <taxon>eudicotyledons</taxon>
        <taxon>Gunneridae</taxon>
        <taxon>Pentapetalae</taxon>
        <taxon>asterids</taxon>
        <taxon>lamiids</taxon>
        <taxon>Solanales</taxon>
        <taxon>Solanaceae</taxon>
        <taxon>Solanoideae</taxon>
        <taxon>Solaneae</taxon>
        <taxon>Solanum</taxon>
    </lineage>
</organism>
<dbReference type="Proteomes" id="UP000011115">
    <property type="component" value="Unassembled WGS sequence"/>
</dbReference>
<dbReference type="PaxDb" id="4113-PGSC0003DMT400088409"/>